<feature type="domain" description="Siroheme decarboxylase NirL-like HTH" evidence="7">
    <location>
        <begin position="7"/>
        <end position="53"/>
    </location>
</feature>
<dbReference type="Pfam" id="PF17805">
    <property type="entry name" value="AsnC_trans_reg2"/>
    <property type="match status" value="1"/>
</dbReference>
<reference evidence="8" key="1">
    <citation type="submission" date="2016-04" db="EMBL/GenBank/DDBJ databases">
        <authorList>
            <person name="Evans L.H."/>
            <person name="Alamgir A."/>
            <person name="Owens N."/>
            <person name="Weber N.D."/>
            <person name="Virtaneva K."/>
            <person name="Barbian K."/>
            <person name="Babar A."/>
            <person name="Rosenke K."/>
        </authorList>
    </citation>
    <scope>NUCLEOTIDE SEQUENCE</scope>
    <source>
        <strain evidence="8">86</strain>
    </source>
</reference>
<proteinExistence type="inferred from homology"/>
<comment type="catalytic activity">
    <reaction evidence="5">
        <text>siroheme + 2 H(+) = 12,18-didecarboxysiroheme + 2 CO2</text>
        <dbReference type="Rhea" id="RHEA:19093"/>
        <dbReference type="ChEBI" id="CHEBI:15378"/>
        <dbReference type="ChEBI" id="CHEBI:16526"/>
        <dbReference type="ChEBI" id="CHEBI:60052"/>
        <dbReference type="ChEBI" id="CHEBI:140497"/>
        <dbReference type="EC" id="4.1.1.111"/>
    </reaction>
</comment>
<evidence type="ECO:0000259" key="7">
    <source>
        <dbReference type="Pfam" id="PF22451"/>
    </source>
</evidence>
<sequence>MAFTETERAILRIVQRDLPDSLTPFADIAEAAGTDEAYVLDLLRRMKETGAIRRFGASVKHQKAGFTHNAMVAWKIAPEHVDEAGKAAAANESVSHCYYRPSPVEDWPYTLYTMVHGRSEQECEAAIAALGALPRMGEHAVLSSLKELKKISMTYF</sequence>
<evidence type="ECO:0000313" key="8">
    <source>
        <dbReference type="EMBL" id="SBV97600.1"/>
    </source>
</evidence>
<name>A0A212JDS7_9DELT</name>
<dbReference type="SUPFAM" id="SSF46785">
    <property type="entry name" value="Winged helix' DNA-binding domain"/>
    <property type="match status" value="1"/>
</dbReference>
<dbReference type="InterPro" id="IPR053953">
    <property type="entry name" value="NirdL-like_HTH"/>
</dbReference>
<dbReference type="UniPathway" id="UPA00252"/>
<evidence type="ECO:0000259" key="6">
    <source>
        <dbReference type="Pfam" id="PF17805"/>
    </source>
</evidence>
<comment type="pathway">
    <text evidence="2">Porphyrin-containing compound metabolism.</text>
</comment>
<evidence type="ECO:0000256" key="1">
    <source>
        <dbReference type="ARBA" id="ARBA00023239"/>
    </source>
</evidence>
<organism evidence="8">
    <name type="scientific">uncultured delta proteobacterium</name>
    <dbReference type="NCBI Taxonomy" id="34034"/>
    <lineage>
        <taxon>Bacteria</taxon>
        <taxon>Deltaproteobacteria</taxon>
        <taxon>environmental samples</taxon>
    </lineage>
</organism>
<dbReference type="PANTHER" id="PTHR43413:SF1">
    <property type="entry name" value="SIROHEME DECARBOXYLASE NIRL SUBUNIT"/>
    <property type="match status" value="1"/>
</dbReference>
<dbReference type="PANTHER" id="PTHR43413">
    <property type="entry name" value="TRANSCRIPTIONAL REGULATOR, ASNC FAMILY"/>
    <property type="match status" value="1"/>
</dbReference>
<protein>
    <recommendedName>
        <fullName evidence="4">siroheme decarboxylase</fullName>
        <ecNumber evidence="4">4.1.1.111</ecNumber>
    </recommendedName>
</protein>
<dbReference type="Gene3D" id="3.30.70.3460">
    <property type="match status" value="1"/>
</dbReference>
<dbReference type="InterPro" id="IPR050684">
    <property type="entry name" value="HTH-Siroheme_Decarb"/>
</dbReference>
<dbReference type="Pfam" id="PF22451">
    <property type="entry name" value="NirdL-like_HTH"/>
    <property type="match status" value="1"/>
</dbReference>
<comment type="similarity">
    <text evidence="3">Belongs to the Ahb/Nir family.</text>
</comment>
<dbReference type="AlphaFoldDB" id="A0A212JDS7"/>
<dbReference type="InterPro" id="IPR036390">
    <property type="entry name" value="WH_DNA-bd_sf"/>
</dbReference>
<evidence type="ECO:0000256" key="5">
    <source>
        <dbReference type="ARBA" id="ARBA00048470"/>
    </source>
</evidence>
<dbReference type="GO" id="GO:0016829">
    <property type="term" value="F:lyase activity"/>
    <property type="evidence" value="ECO:0007669"/>
    <property type="project" value="UniProtKB-KW"/>
</dbReference>
<evidence type="ECO:0000256" key="4">
    <source>
        <dbReference type="ARBA" id="ARBA00023471"/>
    </source>
</evidence>
<evidence type="ECO:0000256" key="2">
    <source>
        <dbReference type="ARBA" id="ARBA00023444"/>
    </source>
</evidence>
<keyword evidence="1" id="KW-0456">Lyase</keyword>
<feature type="domain" description="Siroheme decarboxylase AsnC-like ligand binding" evidence="6">
    <location>
        <begin position="63"/>
        <end position="149"/>
    </location>
</feature>
<dbReference type="EC" id="4.1.1.111" evidence="4"/>
<evidence type="ECO:0000256" key="3">
    <source>
        <dbReference type="ARBA" id="ARBA00023457"/>
    </source>
</evidence>
<dbReference type="InterPro" id="IPR040523">
    <property type="entry name" value="AsnC_trans_reg2"/>
</dbReference>
<accession>A0A212JDS7</accession>
<gene>
    <name evidence="8" type="ORF">KL86DPRO_11245</name>
</gene>
<dbReference type="EMBL" id="FLUQ01000001">
    <property type="protein sequence ID" value="SBV97600.1"/>
    <property type="molecule type" value="Genomic_DNA"/>
</dbReference>